<dbReference type="AlphaFoldDB" id="A0A420CJC0"/>
<feature type="transmembrane region" description="Helical" evidence="7">
    <location>
        <begin position="149"/>
        <end position="167"/>
    </location>
</feature>
<reference evidence="9 10" key="2">
    <citation type="submission" date="2018-09" db="EMBL/GenBank/DDBJ databases">
        <title>Genomic Encyclopedia of Archaeal and Bacterial Type Strains, Phase II (KMG-II): from individual species to whole genera.</title>
        <authorList>
            <person name="Goeker M."/>
        </authorList>
    </citation>
    <scope>NUCLEOTIDE SEQUENCE [LARGE SCALE GENOMIC DNA]</scope>
    <source>
        <strain evidence="9 10">DSM 27620</strain>
    </source>
</reference>
<reference evidence="8" key="4">
    <citation type="submission" date="2024-05" db="EMBL/GenBank/DDBJ databases">
        <authorList>
            <person name="Sun Q."/>
            <person name="Sedlacek I."/>
        </authorList>
    </citation>
    <scope>NUCLEOTIDE SEQUENCE</scope>
    <source>
        <strain evidence="8">CCM 8490</strain>
    </source>
</reference>
<accession>A0A420CJC0</accession>
<sequence length="477" mass="54605">MSLRKQALSGMVWTFADQFGTQLISFTISIILARLLVPKDFGTIALFGVVIGIASTLIDGGMASSLIRTKDADEMDLSTVFWFNIAVSLVLYGTIFFIAPFISKFYKLLILTPIIRVYSLVIIINAFVVVQKTHFIKELNFKTAFKIQLPSLIIGGISGIGFAYSGFGVWSLVYSALIQTFIFTTQHWVYSDWKPKFIFDKKKFRYHFKYGYKMTLSGLLDITFRNVYTIVIGKFYSIQQLGFYSRADSLKQLPVTNLSNALNKVSFPLFAKISHDNVRLKQVYKKLMKVVIFIIAPVLAMMVVSAEPLIRFLLTDKWLPIVPYFQILSFAGLLYPIHAYNLNILKVKGRSDLFLRLEVIKKLVFVLTISVSLRFGIYGLLWGQCVTSTIAFFINTHYTGKFLNYNSVQQILDLFPTILLVAIIGAVTFGLDQYFLTNFLDWVRIILIVFIYIILYLALVLLFKFKEIDYIKELIKK</sequence>
<gene>
    <name evidence="9" type="ORF">BXY58_3508</name>
    <name evidence="8" type="ORF">GCM10007332_32640</name>
</gene>
<evidence type="ECO:0000256" key="5">
    <source>
        <dbReference type="ARBA" id="ARBA00022989"/>
    </source>
</evidence>
<feature type="transmembrane region" description="Helical" evidence="7">
    <location>
        <begin position="318"/>
        <end position="338"/>
    </location>
</feature>
<feature type="transmembrane region" description="Helical" evidence="7">
    <location>
        <begin position="108"/>
        <end position="128"/>
    </location>
</feature>
<keyword evidence="11" id="KW-1185">Reference proteome</keyword>
<dbReference type="RefSeq" id="WP_120215023.1">
    <property type="nucleotide sequence ID" value="NZ_BMCW01000010.1"/>
</dbReference>
<evidence type="ECO:0000313" key="9">
    <source>
        <dbReference type="EMBL" id="RKE78383.1"/>
    </source>
</evidence>
<evidence type="ECO:0000256" key="1">
    <source>
        <dbReference type="ARBA" id="ARBA00004651"/>
    </source>
</evidence>
<feature type="transmembrane region" description="Helical" evidence="7">
    <location>
        <begin position="287"/>
        <end position="306"/>
    </location>
</feature>
<keyword evidence="4 7" id="KW-0812">Transmembrane</keyword>
<keyword evidence="5 7" id="KW-1133">Transmembrane helix</keyword>
<dbReference type="PANTHER" id="PTHR30250">
    <property type="entry name" value="PST FAMILY PREDICTED COLANIC ACID TRANSPORTER"/>
    <property type="match status" value="1"/>
</dbReference>
<keyword evidence="3" id="KW-1003">Cell membrane</keyword>
<evidence type="ECO:0000313" key="8">
    <source>
        <dbReference type="EMBL" id="GGG67281.1"/>
    </source>
</evidence>
<dbReference type="EMBL" id="RAQH01000013">
    <property type="protein sequence ID" value="RKE78383.1"/>
    <property type="molecule type" value="Genomic_DNA"/>
</dbReference>
<comment type="caution">
    <text evidence="9">The sequence shown here is derived from an EMBL/GenBank/DDBJ whole genome shotgun (WGS) entry which is preliminary data.</text>
</comment>
<dbReference type="GO" id="GO:0005886">
    <property type="term" value="C:plasma membrane"/>
    <property type="evidence" value="ECO:0007669"/>
    <property type="project" value="UniProtKB-SubCell"/>
</dbReference>
<keyword evidence="6 7" id="KW-0472">Membrane</keyword>
<evidence type="ECO:0000256" key="6">
    <source>
        <dbReference type="ARBA" id="ARBA00023136"/>
    </source>
</evidence>
<feature type="transmembrane region" description="Helical" evidence="7">
    <location>
        <begin position="442"/>
        <end position="463"/>
    </location>
</feature>
<proteinExistence type="inferred from homology"/>
<feature type="transmembrane region" description="Helical" evidence="7">
    <location>
        <begin position="359"/>
        <end position="375"/>
    </location>
</feature>
<evidence type="ECO:0000256" key="4">
    <source>
        <dbReference type="ARBA" id="ARBA00022692"/>
    </source>
</evidence>
<feature type="transmembrane region" description="Helical" evidence="7">
    <location>
        <begin position="411"/>
        <end position="430"/>
    </location>
</feature>
<dbReference type="Proteomes" id="UP000658202">
    <property type="component" value="Unassembled WGS sequence"/>
</dbReference>
<dbReference type="InterPro" id="IPR050833">
    <property type="entry name" value="Poly_Biosynth_Transport"/>
</dbReference>
<reference evidence="8" key="1">
    <citation type="journal article" date="2014" name="Int. J. Syst. Evol. Microbiol.">
        <title>Complete genome of a new Firmicutes species belonging to the dominant human colonic microbiota ('Ruminococcus bicirculans') reveals two chromosomes and a selective capacity to utilize plant glucans.</title>
        <authorList>
            <consortium name="NISC Comparative Sequencing Program"/>
            <person name="Wegmann U."/>
            <person name="Louis P."/>
            <person name="Goesmann A."/>
            <person name="Henrissat B."/>
            <person name="Duncan S.H."/>
            <person name="Flint H.J."/>
        </authorList>
    </citation>
    <scope>NUCLEOTIDE SEQUENCE</scope>
    <source>
        <strain evidence="8">CCM 8490</strain>
    </source>
</reference>
<dbReference type="CDD" id="cd13127">
    <property type="entry name" value="MATE_tuaB_like"/>
    <property type="match status" value="1"/>
</dbReference>
<protein>
    <submittedName>
        <fullName evidence="8">Lipopolysaccharide biosynthesis protein</fullName>
    </submittedName>
    <submittedName>
        <fullName evidence="9">O-antigen/teichoic acid export membrane protein</fullName>
    </submittedName>
</protein>
<dbReference type="EMBL" id="BMCW01000010">
    <property type="protein sequence ID" value="GGG67281.1"/>
    <property type="molecule type" value="Genomic_DNA"/>
</dbReference>
<evidence type="ECO:0000313" key="11">
    <source>
        <dbReference type="Proteomes" id="UP000658202"/>
    </source>
</evidence>
<evidence type="ECO:0000313" key="10">
    <source>
        <dbReference type="Proteomes" id="UP000285906"/>
    </source>
</evidence>
<dbReference type="Proteomes" id="UP000285906">
    <property type="component" value="Unassembled WGS sequence"/>
</dbReference>
<feature type="transmembrane region" description="Helical" evidence="7">
    <location>
        <begin position="12"/>
        <end position="37"/>
    </location>
</feature>
<evidence type="ECO:0000256" key="2">
    <source>
        <dbReference type="ARBA" id="ARBA00007430"/>
    </source>
</evidence>
<organism evidence="9 10">
    <name type="scientific">Epilithonimonas arachidiradicis</name>
    <dbReference type="NCBI Taxonomy" id="1617282"/>
    <lineage>
        <taxon>Bacteria</taxon>
        <taxon>Pseudomonadati</taxon>
        <taxon>Bacteroidota</taxon>
        <taxon>Flavobacteriia</taxon>
        <taxon>Flavobacteriales</taxon>
        <taxon>Weeksellaceae</taxon>
        <taxon>Chryseobacterium group</taxon>
        <taxon>Epilithonimonas</taxon>
    </lineage>
</organism>
<dbReference type="Pfam" id="PF13440">
    <property type="entry name" value="Polysacc_synt_3"/>
    <property type="match status" value="1"/>
</dbReference>
<evidence type="ECO:0000256" key="7">
    <source>
        <dbReference type="SAM" id="Phobius"/>
    </source>
</evidence>
<name>A0A420CJC0_9FLAO</name>
<feature type="transmembrane region" description="Helical" evidence="7">
    <location>
        <begin position="43"/>
        <end position="67"/>
    </location>
</feature>
<feature type="transmembrane region" description="Helical" evidence="7">
    <location>
        <begin position="79"/>
        <end position="102"/>
    </location>
</feature>
<evidence type="ECO:0000256" key="3">
    <source>
        <dbReference type="ARBA" id="ARBA00022475"/>
    </source>
</evidence>
<dbReference type="OrthoDB" id="9770347at2"/>
<comment type="subcellular location">
    <subcellularLocation>
        <location evidence="1">Cell membrane</location>
        <topology evidence="1">Multi-pass membrane protein</topology>
    </subcellularLocation>
</comment>
<comment type="similarity">
    <text evidence="2">Belongs to the polysaccharide synthase family.</text>
</comment>
<reference evidence="11" key="3">
    <citation type="journal article" date="2019" name="Int. J. Syst. Evol. Microbiol.">
        <title>The Global Catalogue of Microorganisms (GCM) 10K type strain sequencing project: providing services to taxonomists for standard genome sequencing and annotation.</title>
        <authorList>
            <consortium name="The Broad Institute Genomics Platform"/>
            <consortium name="The Broad Institute Genome Sequencing Center for Infectious Disease"/>
            <person name="Wu L."/>
            <person name="Ma J."/>
        </authorList>
    </citation>
    <scope>NUCLEOTIDE SEQUENCE [LARGE SCALE GENOMIC DNA]</scope>
    <source>
        <strain evidence="11">CCM 8490</strain>
    </source>
</reference>
<dbReference type="PANTHER" id="PTHR30250:SF10">
    <property type="entry name" value="LIPOPOLYSACCHARIDE BIOSYNTHESIS PROTEIN WZXC"/>
    <property type="match status" value="1"/>
</dbReference>